<protein>
    <submittedName>
        <fullName evidence="2">Uncharacterized protein</fullName>
    </submittedName>
</protein>
<name>A0A3L9M270_9FLAO</name>
<organism evidence="2 3">
    <name type="scientific">Faecalibacter macacae</name>
    <dbReference type="NCBI Taxonomy" id="1859289"/>
    <lineage>
        <taxon>Bacteria</taxon>
        <taxon>Pseudomonadati</taxon>
        <taxon>Bacteroidota</taxon>
        <taxon>Flavobacteriia</taxon>
        <taxon>Flavobacteriales</taxon>
        <taxon>Weeksellaceae</taxon>
        <taxon>Faecalibacter</taxon>
    </lineage>
</organism>
<reference evidence="2 3" key="1">
    <citation type="submission" date="2018-10" db="EMBL/GenBank/DDBJ databases">
        <authorList>
            <person name="Chen X."/>
        </authorList>
    </citation>
    <scope>NUCLEOTIDE SEQUENCE [LARGE SCALE GENOMIC DNA]</scope>
    <source>
        <strain evidence="2 3">YIM 102668</strain>
    </source>
</reference>
<gene>
    <name evidence="2" type="ORF">EAH69_11735</name>
</gene>
<dbReference type="OrthoDB" id="919278at2"/>
<keyword evidence="1" id="KW-0732">Signal</keyword>
<evidence type="ECO:0000313" key="2">
    <source>
        <dbReference type="EMBL" id="RLZ07115.1"/>
    </source>
</evidence>
<sequence length="757" mass="83606">MKKTFSFLLLFIIIIAQAQSITPKNNIIFNEDFGESEIREVSQYVPQSGLDLLLSGQFSHGSKFYRFAKITKTVDEEFKSLSIDDGYYAVTKPQRIYKYVESVFPKVNFPHKWWLTLDGEYTVPYYNQPPRYNGDDYKQGNVLVVNGGMVLNQYYRRGVQLERGKTYELSADFYALDTSFGIHFEAQSLTTEKVLGKTTKALTLQNIRTWENKKWVFKVPEDSRCSDQIAVSIRNAVARNSGNDFYVDNIILKEVEDQDIPPIDCYDPTTTTIVANDDFGTYVNDTSNNLVMLSGVTVLDFIKNDINNGNLITDYNSIKFVQLDQNENFRLNLDGSVSVLENLADGQYIINYLICNSVECSRAKVFVTVGDDVEIVPDIDGDGIPDNIDLDNDNDGILDIDEGIGGSCISGLNGDLNEEVWSFNGFDVTVDTGSQYSPTQYEPNSPIEAVRGSEISYSFSEIAKNVSFKISELNEGEVIKVRFKNNGKIVPINSYNLIKSSSSITTSISQGELTLRALQGGNEENIIVKSGFDFIDRIELVFTTETPPFIGDNVIPTAVYDFEGLCYGPDLDTDGDGIPDYLDTDSDGDGCPDALEAAVRGGKIIIANLDSKGSIIGDVDNNGVPVLANGGNGVGSSKDVAISVCKTLAHCTNSATSLGAFEESVVGISTFSTTANAFINGDSTTKQRESWPKLVKNAYLHLDTGNKGFIITNAIAEDIKEPLPGMLIYDTKDKCIKLRNGKEWKCIKSTCDITNNY</sequence>
<feature type="signal peptide" evidence="1">
    <location>
        <begin position="1"/>
        <end position="18"/>
    </location>
</feature>
<accession>A0A3L9M270</accession>
<dbReference type="Gene3D" id="2.60.120.260">
    <property type="entry name" value="Galactose-binding domain-like"/>
    <property type="match status" value="1"/>
</dbReference>
<dbReference type="Gene3D" id="4.10.1080.10">
    <property type="entry name" value="TSP type-3 repeat"/>
    <property type="match status" value="1"/>
</dbReference>
<dbReference type="AlphaFoldDB" id="A0A3L9M270"/>
<dbReference type="RefSeq" id="WP_121935399.1">
    <property type="nucleotide sequence ID" value="NZ_RDOJ01000019.1"/>
</dbReference>
<feature type="chain" id="PRO_5018150172" evidence="1">
    <location>
        <begin position="19"/>
        <end position="757"/>
    </location>
</feature>
<keyword evidence="3" id="KW-1185">Reference proteome</keyword>
<dbReference type="Proteomes" id="UP000275348">
    <property type="component" value="Unassembled WGS sequence"/>
</dbReference>
<dbReference type="EMBL" id="RDOJ01000019">
    <property type="protein sequence ID" value="RLZ07115.1"/>
    <property type="molecule type" value="Genomic_DNA"/>
</dbReference>
<dbReference type="InterPro" id="IPR028974">
    <property type="entry name" value="TSP_type-3_rpt"/>
</dbReference>
<evidence type="ECO:0000256" key="1">
    <source>
        <dbReference type="SAM" id="SignalP"/>
    </source>
</evidence>
<proteinExistence type="predicted"/>
<evidence type="ECO:0000313" key="3">
    <source>
        <dbReference type="Proteomes" id="UP000275348"/>
    </source>
</evidence>
<dbReference type="GO" id="GO:0005509">
    <property type="term" value="F:calcium ion binding"/>
    <property type="evidence" value="ECO:0007669"/>
    <property type="project" value="InterPro"/>
</dbReference>
<comment type="caution">
    <text evidence="2">The sequence shown here is derived from an EMBL/GenBank/DDBJ whole genome shotgun (WGS) entry which is preliminary data.</text>
</comment>